<dbReference type="CDD" id="cd06225">
    <property type="entry name" value="HAMP"/>
    <property type="match status" value="1"/>
</dbReference>
<comment type="similarity">
    <text evidence="4">Belongs to the methyl-accepting chemotaxis (MCP) protein family.</text>
</comment>
<sequence length="500" mass="51286">MGGIGILQARASSQRAERAFEVARTLSTTIDAQHTASVVLADAAILAQPLSATDRVEVVEQMTEHAGELREQLETLNAAEVGDEFRVLRAEFEPTIEALLADSDRLARSSAVLALTDLNSVREHWGAFDEQSDAVKTLLSEVSVREVTAANAGAESTTVILIIVTVISATLVGGVVWLIARLIARPIRLTKALLERVAAGDFTGRIDVRVADDLGLMGRALNTTVESVGAAIGRITTEAAALSGAAGRLTAVSQQVAAGADQVSADSAAASASATRVSEDVQAIATGADQMQSSIAEIARNAESATGIVNTAVAAAGRATDTVTRLASSSDQIGAVAKVIAGIAEQTNLLALNATIEAARAGELGKGFAVVAGEVKDLARETATATEDIARQIAALQTDSTDAAAAITGISTNIDQVADIQQIIAAAVGTQSTATREIGERVAQTAHMASDIAQRVAAVSGTSREATESASDTRRAAEEVSATVGNLEDVVNQFQVTSSG</sequence>
<proteinExistence type="inferred from homology"/>
<evidence type="ECO:0000256" key="3">
    <source>
        <dbReference type="ARBA" id="ARBA00023224"/>
    </source>
</evidence>
<feature type="transmembrane region" description="Helical" evidence="7">
    <location>
        <begin position="159"/>
        <end position="180"/>
    </location>
</feature>
<dbReference type="GO" id="GO:0016020">
    <property type="term" value="C:membrane"/>
    <property type="evidence" value="ECO:0007669"/>
    <property type="project" value="InterPro"/>
</dbReference>
<keyword evidence="11" id="KW-1185">Reference proteome</keyword>
<dbReference type="InterPro" id="IPR004090">
    <property type="entry name" value="Chemotax_Me-accpt_rcpt"/>
</dbReference>
<evidence type="ECO:0000256" key="5">
    <source>
        <dbReference type="PROSITE-ProRule" id="PRU00284"/>
    </source>
</evidence>
<gene>
    <name evidence="10" type="ORF">GCM10010124_30980</name>
</gene>
<organism evidence="10 11">
    <name type="scientific">Pilimelia terevasa</name>
    <dbReference type="NCBI Taxonomy" id="53372"/>
    <lineage>
        <taxon>Bacteria</taxon>
        <taxon>Bacillati</taxon>
        <taxon>Actinomycetota</taxon>
        <taxon>Actinomycetes</taxon>
        <taxon>Micromonosporales</taxon>
        <taxon>Micromonosporaceae</taxon>
        <taxon>Pilimelia</taxon>
    </lineage>
</organism>
<dbReference type="EMBL" id="BMQC01000011">
    <property type="protein sequence ID" value="GGK36117.1"/>
    <property type="molecule type" value="Genomic_DNA"/>
</dbReference>
<feature type="region of interest" description="Disordered" evidence="6">
    <location>
        <begin position="459"/>
        <end position="481"/>
    </location>
</feature>
<dbReference type="InterPro" id="IPR004089">
    <property type="entry name" value="MCPsignal_dom"/>
</dbReference>
<keyword evidence="3 5" id="KW-0807">Transducer</keyword>
<evidence type="ECO:0000259" key="9">
    <source>
        <dbReference type="PROSITE" id="PS50885"/>
    </source>
</evidence>
<dbReference type="PANTHER" id="PTHR32089:SF112">
    <property type="entry name" value="LYSOZYME-LIKE PROTEIN-RELATED"/>
    <property type="match status" value="1"/>
</dbReference>
<dbReference type="PROSITE" id="PS50111">
    <property type="entry name" value="CHEMOTAXIS_TRANSDUC_2"/>
    <property type="match status" value="1"/>
</dbReference>
<reference evidence="10" key="2">
    <citation type="submission" date="2020-09" db="EMBL/GenBank/DDBJ databases">
        <authorList>
            <person name="Sun Q."/>
            <person name="Ohkuma M."/>
        </authorList>
    </citation>
    <scope>NUCLEOTIDE SEQUENCE</scope>
    <source>
        <strain evidence="10">JCM 3091</strain>
    </source>
</reference>
<dbReference type="Pfam" id="PF00015">
    <property type="entry name" value="MCPsignal"/>
    <property type="match status" value="1"/>
</dbReference>
<evidence type="ECO:0000256" key="6">
    <source>
        <dbReference type="SAM" id="MobiDB-lite"/>
    </source>
</evidence>
<keyword evidence="7" id="KW-0472">Membrane</keyword>
<feature type="compositionally biased region" description="Basic and acidic residues" evidence="6">
    <location>
        <begin position="465"/>
        <end position="478"/>
    </location>
</feature>
<dbReference type="AlphaFoldDB" id="A0A8J3BNV9"/>
<comment type="caution">
    <text evidence="10">The sequence shown here is derived from an EMBL/GenBank/DDBJ whole genome shotgun (WGS) entry which is preliminary data.</text>
</comment>
<dbReference type="GO" id="GO:0004888">
    <property type="term" value="F:transmembrane signaling receptor activity"/>
    <property type="evidence" value="ECO:0007669"/>
    <property type="project" value="InterPro"/>
</dbReference>
<dbReference type="PRINTS" id="PR00260">
    <property type="entry name" value="CHEMTRNSDUCR"/>
</dbReference>
<dbReference type="SMART" id="SM00283">
    <property type="entry name" value="MA"/>
    <property type="match status" value="1"/>
</dbReference>
<evidence type="ECO:0000256" key="7">
    <source>
        <dbReference type="SAM" id="Phobius"/>
    </source>
</evidence>
<keyword evidence="2 7" id="KW-1133">Transmembrane helix</keyword>
<feature type="domain" description="Methyl-accepting transducer" evidence="8">
    <location>
        <begin position="238"/>
        <end position="481"/>
    </location>
</feature>
<dbReference type="SMART" id="SM00304">
    <property type="entry name" value="HAMP"/>
    <property type="match status" value="1"/>
</dbReference>
<dbReference type="Gene3D" id="1.10.287.950">
    <property type="entry name" value="Methyl-accepting chemotaxis protein"/>
    <property type="match status" value="1"/>
</dbReference>
<name>A0A8J3BNV9_9ACTN</name>
<evidence type="ECO:0000256" key="1">
    <source>
        <dbReference type="ARBA" id="ARBA00022692"/>
    </source>
</evidence>
<evidence type="ECO:0000313" key="11">
    <source>
        <dbReference type="Proteomes" id="UP000662200"/>
    </source>
</evidence>
<dbReference type="Pfam" id="PF00672">
    <property type="entry name" value="HAMP"/>
    <property type="match status" value="1"/>
</dbReference>
<evidence type="ECO:0000256" key="2">
    <source>
        <dbReference type="ARBA" id="ARBA00022989"/>
    </source>
</evidence>
<dbReference type="InterPro" id="IPR003660">
    <property type="entry name" value="HAMP_dom"/>
</dbReference>
<protein>
    <submittedName>
        <fullName evidence="10">Methyl-accepting chemotaxis protein</fullName>
    </submittedName>
</protein>
<evidence type="ECO:0000313" key="10">
    <source>
        <dbReference type="EMBL" id="GGK36117.1"/>
    </source>
</evidence>
<evidence type="ECO:0000259" key="8">
    <source>
        <dbReference type="PROSITE" id="PS50111"/>
    </source>
</evidence>
<dbReference type="GO" id="GO:0007165">
    <property type="term" value="P:signal transduction"/>
    <property type="evidence" value="ECO:0007669"/>
    <property type="project" value="UniProtKB-KW"/>
</dbReference>
<dbReference type="GO" id="GO:0006935">
    <property type="term" value="P:chemotaxis"/>
    <property type="evidence" value="ECO:0007669"/>
    <property type="project" value="InterPro"/>
</dbReference>
<feature type="domain" description="HAMP" evidence="9">
    <location>
        <begin position="181"/>
        <end position="233"/>
    </location>
</feature>
<accession>A0A8J3BNV9</accession>
<evidence type="ECO:0000256" key="4">
    <source>
        <dbReference type="ARBA" id="ARBA00029447"/>
    </source>
</evidence>
<dbReference type="PROSITE" id="PS50885">
    <property type="entry name" value="HAMP"/>
    <property type="match status" value="1"/>
</dbReference>
<reference evidence="10" key="1">
    <citation type="journal article" date="2014" name="Int. J. Syst. Evol. Microbiol.">
        <title>Complete genome sequence of Corynebacterium casei LMG S-19264T (=DSM 44701T), isolated from a smear-ripened cheese.</title>
        <authorList>
            <consortium name="US DOE Joint Genome Institute (JGI-PGF)"/>
            <person name="Walter F."/>
            <person name="Albersmeier A."/>
            <person name="Kalinowski J."/>
            <person name="Ruckert C."/>
        </authorList>
    </citation>
    <scope>NUCLEOTIDE SEQUENCE</scope>
    <source>
        <strain evidence="10">JCM 3091</strain>
    </source>
</reference>
<dbReference type="PANTHER" id="PTHR32089">
    <property type="entry name" value="METHYL-ACCEPTING CHEMOTAXIS PROTEIN MCPB"/>
    <property type="match status" value="1"/>
</dbReference>
<dbReference type="Proteomes" id="UP000662200">
    <property type="component" value="Unassembled WGS sequence"/>
</dbReference>
<dbReference type="SUPFAM" id="SSF58104">
    <property type="entry name" value="Methyl-accepting chemotaxis protein (MCP) signaling domain"/>
    <property type="match status" value="1"/>
</dbReference>
<keyword evidence="1 7" id="KW-0812">Transmembrane</keyword>